<feature type="domain" description="HAMP" evidence="4">
    <location>
        <begin position="295"/>
        <end position="350"/>
    </location>
</feature>
<dbReference type="Gene3D" id="6.10.340.10">
    <property type="match status" value="1"/>
</dbReference>
<dbReference type="PROSITE" id="PS50885">
    <property type="entry name" value="HAMP"/>
    <property type="match status" value="1"/>
</dbReference>
<dbReference type="Pfam" id="PF00990">
    <property type="entry name" value="GGDEF"/>
    <property type="match status" value="1"/>
</dbReference>
<comment type="caution">
    <text evidence="6">The sequence shown here is derived from an EMBL/GenBank/DDBJ whole genome shotgun (WGS) entry which is preliminary data.</text>
</comment>
<keyword evidence="6" id="KW-0808">Transferase</keyword>
<dbReference type="SUPFAM" id="SSF55073">
    <property type="entry name" value="Nucleotide cyclase"/>
    <property type="match status" value="1"/>
</dbReference>
<accession>A0ABV7LK41</accession>
<dbReference type="PANTHER" id="PTHR45138:SF9">
    <property type="entry name" value="DIGUANYLATE CYCLASE DGCM-RELATED"/>
    <property type="match status" value="1"/>
</dbReference>
<dbReference type="PANTHER" id="PTHR45138">
    <property type="entry name" value="REGULATORY COMPONENTS OF SENSORY TRANSDUCTION SYSTEM"/>
    <property type="match status" value="1"/>
</dbReference>
<dbReference type="Gene3D" id="3.30.70.270">
    <property type="match status" value="1"/>
</dbReference>
<dbReference type="CDD" id="cd01949">
    <property type="entry name" value="GGDEF"/>
    <property type="match status" value="1"/>
</dbReference>
<dbReference type="Proteomes" id="UP001595579">
    <property type="component" value="Unassembled WGS sequence"/>
</dbReference>
<evidence type="ECO:0000256" key="1">
    <source>
        <dbReference type="ARBA" id="ARBA00012528"/>
    </source>
</evidence>
<dbReference type="InterPro" id="IPR050469">
    <property type="entry name" value="Diguanylate_Cyclase"/>
</dbReference>
<dbReference type="GO" id="GO:0052621">
    <property type="term" value="F:diguanylate cyclase activity"/>
    <property type="evidence" value="ECO:0007669"/>
    <property type="project" value="UniProtKB-EC"/>
</dbReference>
<sequence length="527" mass="59018">MTSAFTSLRNRFLLALGGVLCLALLALVLIARYQITPILLEDEARYAKTELDRAERALNSELGHMVRLVEDWAWWDDSYQFVQGQRPEYIDSNLYDGTLNTLDLRLMVFFSDDDQPYWVSGFNPADDAFTSCPGLTASCEWADEIIGLLQDRIEDGLEEDTYAWLLANPELAMIGLSPIYSSQEDAPPSGWMAMIRPLSEPWITQLRDTTGIDMTLTSIPVGNSSAQGVLERLSATRMQASRDIAAVPSSHRVRIDATLPRQRYQASLETFRFALYWTCGVLIVTLIVVLVLLEHMVLGPLRQFAHFTQRLQHDEDLDTTPSGLLARRDEIGTLAREFQHLREHQQQQKALLVDLSQHDPLTGLANRRLFDERLNEILDETRLRHDSVATLMVDVDHFKPYNDHYGHQAGDDCLVALADCMTRCFPDPDHLVARTGGEEFSILLPRTTLVSAIQQGEDLAAAIERLALPHATSPTADVVTISVGVAVSTPGHLLMPSALMRSADQALYAAKQAGRNRVHHRLVPEVQ</sequence>
<evidence type="ECO:0000313" key="7">
    <source>
        <dbReference type="Proteomes" id="UP001595579"/>
    </source>
</evidence>
<dbReference type="RefSeq" id="WP_386771517.1">
    <property type="nucleotide sequence ID" value="NZ_JBHRUG010000005.1"/>
</dbReference>
<dbReference type="EC" id="2.7.7.65" evidence="1"/>
<evidence type="ECO:0000259" key="4">
    <source>
        <dbReference type="PROSITE" id="PS50885"/>
    </source>
</evidence>
<gene>
    <name evidence="6" type="ORF">ACFOEV_03160</name>
</gene>
<keyword evidence="3" id="KW-0472">Membrane</keyword>
<dbReference type="NCBIfam" id="TIGR00254">
    <property type="entry name" value="GGDEF"/>
    <property type="match status" value="1"/>
</dbReference>
<dbReference type="InterPro" id="IPR043128">
    <property type="entry name" value="Rev_trsase/Diguanyl_cyclase"/>
</dbReference>
<evidence type="ECO:0000313" key="6">
    <source>
        <dbReference type="EMBL" id="MFC3282605.1"/>
    </source>
</evidence>
<reference evidence="7" key="1">
    <citation type="journal article" date="2019" name="Int. J. Syst. Evol. Microbiol.">
        <title>The Global Catalogue of Microorganisms (GCM) 10K type strain sequencing project: providing services to taxonomists for standard genome sequencing and annotation.</title>
        <authorList>
            <consortium name="The Broad Institute Genomics Platform"/>
            <consortium name="The Broad Institute Genome Sequencing Center for Infectious Disease"/>
            <person name="Wu L."/>
            <person name="Ma J."/>
        </authorList>
    </citation>
    <scope>NUCLEOTIDE SEQUENCE [LARGE SCALE GENOMIC DNA]</scope>
    <source>
        <strain evidence="7">CECT 7698</strain>
    </source>
</reference>
<dbReference type="InterPro" id="IPR000160">
    <property type="entry name" value="GGDEF_dom"/>
</dbReference>
<dbReference type="PROSITE" id="PS50887">
    <property type="entry name" value="GGDEF"/>
    <property type="match status" value="1"/>
</dbReference>
<dbReference type="SMART" id="SM00267">
    <property type="entry name" value="GGDEF"/>
    <property type="match status" value="1"/>
</dbReference>
<dbReference type="InterPro" id="IPR003660">
    <property type="entry name" value="HAMP_dom"/>
</dbReference>
<evidence type="ECO:0000256" key="3">
    <source>
        <dbReference type="SAM" id="Phobius"/>
    </source>
</evidence>
<feature type="transmembrane region" description="Helical" evidence="3">
    <location>
        <begin position="273"/>
        <end position="293"/>
    </location>
</feature>
<keyword evidence="6" id="KW-0548">Nucleotidyltransferase</keyword>
<evidence type="ECO:0000259" key="5">
    <source>
        <dbReference type="PROSITE" id="PS50887"/>
    </source>
</evidence>
<keyword evidence="3" id="KW-0812">Transmembrane</keyword>
<evidence type="ECO:0000256" key="2">
    <source>
        <dbReference type="ARBA" id="ARBA00034247"/>
    </source>
</evidence>
<keyword evidence="7" id="KW-1185">Reference proteome</keyword>
<name>A0ABV7LK41_9GAMM</name>
<dbReference type="Pfam" id="PF05228">
    <property type="entry name" value="CHASE4"/>
    <property type="match status" value="1"/>
</dbReference>
<dbReference type="CDD" id="cd06225">
    <property type="entry name" value="HAMP"/>
    <property type="match status" value="1"/>
</dbReference>
<organism evidence="6 7">
    <name type="scientific">Litchfieldella rifensis</name>
    <dbReference type="NCBI Taxonomy" id="762643"/>
    <lineage>
        <taxon>Bacteria</taxon>
        <taxon>Pseudomonadati</taxon>
        <taxon>Pseudomonadota</taxon>
        <taxon>Gammaproteobacteria</taxon>
        <taxon>Oceanospirillales</taxon>
        <taxon>Halomonadaceae</taxon>
        <taxon>Litchfieldella</taxon>
    </lineage>
</organism>
<dbReference type="EMBL" id="JBHRUG010000005">
    <property type="protein sequence ID" value="MFC3282605.1"/>
    <property type="molecule type" value="Genomic_DNA"/>
</dbReference>
<proteinExistence type="predicted"/>
<dbReference type="InterPro" id="IPR007892">
    <property type="entry name" value="CHASE4"/>
</dbReference>
<feature type="domain" description="GGDEF" evidence="5">
    <location>
        <begin position="386"/>
        <end position="523"/>
    </location>
</feature>
<protein>
    <recommendedName>
        <fullName evidence="1">diguanylate cyclase</fullName>
        <ecNumber evidence="1">2.7.7.65</ecNumber>
    </recommendedName>
</protein>
<dbReference type="InterPro" id="IPR029787">
    <property type="entry name" value="Nucleotide_cyclase"/>
</dbReference>
<comment type="catalytic activity">
    <reaction evidence="2">
        <text>2 GTP = 3',3'-c-di-GMP + 2 diphosphate</text>
        <dbReference type="Rhea" id="RHEA:24898"/>
        <dbReference type="ChEBI" id="CHEBI:33019"/>
        <dbReference type="ChEBI" id="CHEBI:37565"/>
        <dbReference type="ChEBI" id="CHEBI:58805"/>
        <dbReference type="EC" id="2.7.7.65"/>
    </reaction>
</comment>
<keyword evidence="3" id="KW-1133">Transmembrane helix</keyword>